<accession>A0A7S4HZR3</accession>
<proteinExistence type="predicted"/>
<evidence type="ECO:0000256" key="1">
    <source>
        <dbReference type="SAM" id="Coils"/>
    </source>
</evidence>
<dbReference type="AlphaFoldDB" id="A0A7S4HZR3"/>
<keyword evidence="1" id="KW-0175">Coiled coil</keyword>
<name>A0A7S4HZR3_9STRA</name>
<gene>
    <name evidence="3" type="ORF">OAUR00152_LOCUS5819</name>
</gene>
<protein>
    <submittedName>
        <fullName evidence="3">Uncharacterized protein</fullName>
    </submittedName>
</protein>
<organism evidence="3">
    <name type="scientific">Odontella aurita</name>
    <dbReference type="NCBI Taxonomy" id="265563"/>
    <lineage>
        <taxon>Eukaryota</taxon>
        <taxon>Sar</taxon>
        <taxon>Stramenopiles</taxon>
        <taxon>Ochrophyta</taxon>
        <taxon>Bacillariophyta</taxon>
        <taxon>Mediophyceae</taxon>
        <taxon>Biddulphiophycidae</taxon>
        <taxon>Eupodiscales</taxon>
        <taxon>Odontellaceae</taxon>
        <taxon>Odontella</taxon>
    </lineage>
</organism>
<reference evidence="3" key="1">
    <citation type="submission" date="2021-01" db="EMBL/GenBank/DDBJ databases">
        <authorList>
            <person name="Corre E."/>
            <person name="Pelletier E."/>
            <person name="Niang G."/>
            <person name="Scheremetjew M."/>
            <person name="Finn R."/>
            <person name="Kale V."/>
            <person name="Holt S."/>
            <person name="Cochrane G."/>
            <person name="Meng A."/>
            <person name="Brown T."/>
            <person name="Cohen L."/>
        </authorList>
    </citation>
    <scope>NUCLEOTIDE SEQUENCE</scope>
    <source>
        <strain evidence="3">Isolate 1302-5</strain>
    </source>
</reference>
<evidence type="ECO:0000313" key="3">
    <source>
        <dbReference type="EMBL" id="CAE2214310.1"/>
    </source>
</evidence>
<feature type="coiled-coil region" evidence="1">
    <location>
        <begin position="116"/>
        <end position="192"/>
    </location>
</feature>
<feature type="compositionally biased region" description="Basic and acidic residues" evidence="2">
    <location>
        <begin position="281"/>
        <end position="296"/>
    </location>
</feature>
<evidence type="ECO:0000256" key="2">
    <source>
        <dbReference type="SAM" id="MobiDB-lite"/>
    </source>
</evidence>
<dbReference type="EMBL" id="HBKQ01008621">
    <property type="protein sequence ID" value="CAE2214310.1"/>
    <property type="molecule type" value="Transcribed_RNA"/>
</dbReference>
<feature type="region of interest" description="Disordered" evidence="2">
    <location>
        <begin position="260"/>
        <end position="296"/>
    </location>
</feature>
<sequence length="362" mass="39846">MNREFDVKMVSAPAKTDRYSLRFSAEGRSPSILNICTFHVGCGNRTCCGGERPKRTDGIADTSSYSSHSSSVSTIDTMESPAELLADDITELSCAVPTERRSAGLQSSQEDDSAECGRLARENEELRLAVSKLTQERDVAREQARELRSVLSDASKNVQKCSQQSWALRLEVKRLERDIEFQRVDAATEERALWERNKELEARLRCLEGASTTGESQLTPASMSEGEASDIEVNPPCLVHASNNVRGKCQDMQLADANTRSMNDGCDNGNHRLAQNSKATDPPRDHPPRDGNNRAEEKTICIGIEKRDLANSRSSRHSFHYSKTSKDVLNGRNNVCEGASPIAVPLPEESMKSKTVSFPPGA</sequence>